<proteinExistence type="predicted"/>
<keyword evidence="1" id="KW-0812">Transmembrane</keyword>
<dbReference type="STRING" id="1802555.A2755_03230"/>
<name>A0A1F8DPI4_9BACT</name>
<organism evidence="2 3">
    <name type="scientific">Candidatus Wolfebacteria bacterium RIFCSPHIGHO2_01_FULL_48_22</name>
    <dbReference type="NCBI Taxonomy" id="1802555"/>
    <lineage>
        <taxon>Bacteria</taxon>
        <taxon>Candidatus Wolfeibacteriota</taxon>
    </lineage>
</organism>
<dbReference type="InterPro" id="IPR043993">
    <property type="entry name" value="T4SS_pilin"/>
</dbReference>
<accession>A0A1F8DPI4</accession>
<dbReference type="AlphaFoldDB" id="A0A1F8DPI4"/>
<reference evidence="2 3" key="1">
    <citation type="journal article" date="2016" name="Nat. Commun.">
        <title>Thousands of microbial genomes shed light on interconnected biogeochemical processes in an aquifer system.</title>
        <authorList>
            <person name="Anantharaman K."/>
            <person name="Brown C.T."/>
            <person name="Hug L.A."/>
            <person name="Sharon I."/>
            <person name="Castelle C.J."/>
            <person name="Probst A.J."/>
            <person name="Thomas B.C."/>
            <person name="Singh A."/>
            <person name="Wilkins M.J."/>
            <person name="Karaoz U."/>
            <person name="Brodie E.L."/>
            <person name="Williams K.H."/>
            <person name="Hubbard S.S."/>
            <person name="Banfield J.F."/>
        </authorList>
    </citation>
    <scope>NUCLEOTIDE SEQUENCE [LARGE SCALE GENOMIC DNA]</scope>
</reference>
<evidence type="ECO:0000313" key="3">
    <source>
        <dbReference type="Proteomes" id="UP000177029"/>
    </source>
</evidence>
<evidence type="ECO:0000313" key="2">
    <source>
        <dbReference type="EMBL" id="OGM90543.1"/>
    </source>
</evidence>
<keyword evidence="1" id="KW-1133">Transmembrane helix</keyword>
<dbReference type="EMBL" id="MGIP01000019">
    <property type="protein sequence ID" value="OGM90543.1"/>
    <property type="molecule type" value="Genomic_DNA"/>
</dbReference>
<dbReference type="Pfam" id="PF18895">
    <property type="entry name" value="T4SS_pilin"/>
    <property type="match status" value="1"/>
</dbReference>
<dbReference type="Proteomes" id="UP000177029">
    <property type="component" value="Unassembled WGS sequence"/>
</dbReference>
<evidence type="ECO:0000256" key="1">
    <source>
        <dbReference type="SAM" id="Phobius"/>
    </source>
</evidence>
<protein>
    <submittedName>
        <fullName evidence="2">Uncharacterized protein</fullName>
    </submittedName>
</protein>
<keyword evidence="1" id="KW-0472">Membrane</keyword>
<feature type="transmembrane region" description="Helical" evidence="1">
    <location>
        <begin position="122"/>
        <end position="144"/>
    </location>
</feature>
<feature type="transmembrane region" description="Helical" evidence="1">
    <location>
        <begin position="79"/>
        <end position="101"/>
    </location>
</feature>
<sequence>MRMQNANIAKKESEGRKVWPRGLRRPNLGLTSPGCFLASAAILLFIFLSALPVSAQIVPTSTELINPSGINTFGQLWSTIVQWLTAIMVPILTIVIIIGGFQMFTARDNEEQFTKGKKTVTYAVIGAAIVLVANGIILVIQSFLNVN</sequence>
<gene>
    <name evidence="2" type="ORF">A2755_03230</name>
</gene>
<comment type="caution">
    <text evidence="2">The sequence shown here is derived from an EMBL/GenBank/DDBJ whole genome shotgun (WGS) entry which is preliminary data.</text>
</comment>